<dbReference type="EMBL" id="CAEZTT010000016">
    <property type="protein sequence ID" value="CAB4570656.1"/>
    <property type="molecule type" value="Genomic_DNA"/>
</dbReference>
<evidence type="ECO:0000313" key="2">
    <source>
        <dbReference type="EMBL" id="CAB4570656.1"/>
    </source>
</evidence>
<feature type="compositionally biased region" description="Low complexity" evidence="1">
    <location>
        <begin position="431"/>
        <end position="452"/>
    </location>
</feature>
<reference evidence="2" key="1">
    <citation type="submission" date="2020-05" db="EMBL/GenBank/DDBJ databases">
        <authorList>
            <person name="Chiriac C."/>
            <person name="Salcher M."/>
            <person name="Ghai R."/>
            <person name="Kavagutti S V."/>
        </authorList>
    </citation>
    <scope>NUCLEOTIDE SEQUENCE</scope>
</reference>
<accession>A0A6J6E4B9</accession>
<name>A0A6J6E4B9_9ZZZZ</name>
<evidence type="ECO:0000256" key="1">
    <source>
        <dbReference type="SAM" id="MobiDB-lite"/>
    </source>
</evidence>
<feature type="compositionally biased region" description="Polar residues" evidence="1">
    <location>
        <begin position="413"/>
        <end position="426"/>
    </location>
</feature>
<dbReference type="AlphaFoldDB" id="A0A6J6E4B9"/>
<sequence length="484" mass="55212">MKKYGKTNTGFIRTIFNLRLEIVDSVVDFLINKHPGCISTKCTKSASGSTGAQTTLFSDYDISLSGGKSISQIIRIFNSIFKIIFNNPSSIVFDTNIYAYSFMLPRNDTTQSIQSDNWSPVPHVARGTDTRYFILDHDDPSQSEWALRRFYTLAKDWKFSNGYKFPEHTRKWCEENPISSASIDKYIEKASEVEVCFNTKCDIHTEMDRISHMNYYGDETYFSAGAFYHVVGTMLYYNKNSYDEKMAIVNSIRLQQSMIENLGYFLHSFDLFTRDEFIKSTKYLQRIYDAVALNTLSLLTEIKSYIRGRTAEEILAKYGDPAIADKKIDAVLNIVNSQGFHGIEVDDPIRNAINKIIDLVFNNAIDIIDYNPLTRSPRSRRNAVTPDAKLNPITRRNAVIPDINTFLPISPSDLESTRSGESTPTLDSPYLSPINSPTSSSSPIKSPSKLPPIGGRRRKSQRNLRKSLRNLRSKSLRHYHTYKK</sequence>
<protein>
    <submittedName>
        <fullName evidence="2">Unannotated protein</fullName>
    </submittedName>
</protein>
<gene>
    <name evidence="2" type="ORF">UFOPK1726_00254</name>
</gene>
<feature type="compositionally biased region" description="Basic residues" evidence="1">
    <location>
        <begin position="455"/>
        <end position="484"/>
    </location>
</feature>
<feature type="region of interest" description="Disordered" evidence="1">
    <location>
        <begin position="411"/>
        <end position="484"/>
    </location>
</feature>
<organism evidence="2">
    <name type="scientific">freshwater metagenome</name>
    <dbReference type="NCBI Taxonomy" id="449393"/>
    <lineage>
        <taxon>unclassified sequences</taxon>
        <taxon>metagenomes</taxon>
        <taxon>ecological metagenomes</taxon>
    </lineage>
</organism>
<proteinExistence type="predicted"/>